<evidence type="ECO:0000313" key="1">
    <source>
        <dbReference type="EMBL" id="KAI8567408.1"/>
    </source>
</evidence>
<proteinExistence type="predicted"/>
<accession>A0ACC0PNV4</accession>
<comment type="caution">
    <text evidence="1">The sequence shown here is derived from an EMBL/GenBank/DDBJ whole genome shotgun (WGS) entry which is preliminary data.</text>
</comment>
<keyword evidence="2" id="KW-1185">Reference proteome</keyword>
<name>A0ACC0PNV4_RHOML</name>
<protein>
    <submittedName>
        <fullName evidence="1">Uncharacterized protein</fullName>
    </submittedName>
</protein>
<dbReference type="EMBL" id="CM046389">
    <property type="protein sequence ID" value="KAI8567408.1"/>
    <property type="molecule type" value="Genomic_DNA"/>
</dbReference>
<organism evidence="1 2">
    <name type="scientific">Rhododendron molle</name>
    <name type="common">Chinese azalea</name>
    <name type="synonym">Azalea mollis</name>
    <dbReference type="NCBI Taxonomy" id="49168"/>
    <lineage>
        <taxon>Eukaryota</taxon>
        <taxon>Viridiplantae</taxon>
        <taxon>Streptophyta</taxon>
        <taxon>Embryophyta</taxon>
        <taxon>Tracheophyta</taxon>
        <taxon>Spermatophyta</taxon>
        <taxon>Magnoliopsida</taxon>
        <taxon>eudicotyledons</taxon>
        <taxon>Gunneridae</taxon>
        <taxon>Pentapetalae</taxon>
        <taxon>asterids</taxon>
        <taxon>Ericales</taxon>
        <taxon>Ericaceae</taxon>
        <taxon>Ericoideae</taxon>
        <taxon>Rhodoreae</taxon>
        <taxon>Rhododendron</taxon>
    </lineage>
</organism>
<evidence type="ECO:0000313" key="2">
    <source>
        <dbReference type="Proteomes" id="UP001062846"/>
    </source>
</evidence>
<sequence>MGINCCKVPMTMQQPSPNGVPQQPQQMAAPPPTYNQQQQNQYLHYQQQQQWMMANQQPPPPQQQQPYQCQPQPQQMYYQQQQPPQAAAVATQPQHLAAAAAQPGGAHFTIFVGDLAPDVTDQVLQQTSSPHYPSVKGAKIVTDMMTGWAKGYGFVRLWVCQPSTLTNQLWVLFNLTENNRLEVQYYDSAIFKWVSQKPKLFLGPPREPISIAGPIEAGRLFLWPTQPRRKSKPPVGLGRRSLISVSNILNSVPILLSINLTSGSEMFIFDFRGQSANTTSQSRSLSTDVQPSVCFELVFDLHECGFSICTSVCFELVYRWLVCLPVRVRCKSDPDYNLGG</sequence>
<reference evidence="1" key="1">
    <citation type="submission" date="2022-02" db="EMBL/GenBank/DDBJ databases">
        <title>Plant Genome Project.</title>
        <authorList>
            <person name="Zhang R.-G."/>
        </authorList>
    </citation>
    <scope>NUCLEOTIDE SEQUENCE</scope>
    <source>
        <strain evidence="1">AT1</strain>
    </source>
</reference>
<dbReference type="Proteomes" id="UP001062846">
    <property type="component" value="Chromosome 2"/>
</dbReference>
<gene>
    <name evidence="1" type="ORF">RHMOL_Rhmol02G0119800</name>
</gene>